<accession>A0A2V3PLY3</accession>
<proteinExistence type="predicted"/>
<comment type="caution">
    <text evidence="1">The sequence shown here is derived from an EMBL/GenBank/DDBJ whole genome shotgun (WGS) entry which is preliminary data.</text>
</comment>
<evidence type="ECO:0000313" key="1">
    <source>
        <dbReference type="EMBL" id="PXV61069.1"/>
    </source>
</evidence>
<dbReference type="Proteomes" id="UP000247973">
    <property type="component" value="Unassembled WGS sequence"/>
</dbReference>
<keyword evidence="2" id="KW-1185">Reference proteome</keyword>
<dbReference type="RefSeq" id="WP_110311880.1">
    <property type="nucleotide sequence ID" value="NZ_QICL01000026.1"/>
</dbReference>
<organism evidence="1 2">
    <name type="scientific">Dysgonomonas alginatilytica</name>
    <dbReference type="NCBI Taxonomy" id="1605892"/>
    <lineage>
        <taxon>Bacteria</taxon>
        <taxon>Pseudomonadati</taxon>
        <taxon>Bacteroidota</taxon>
        <taxon>Bacteroidia</taxon>
        <taxon>Bacteroidales</taxon>
        <taxon>Dysgonomonadaceae</taxon>
        <taxon>Dysgonomonas</taxon>
    </lineage>
</organism>
<sequence length="386" mass="45083">MTPSEKYVSELCEKSFLPFWSYLSPLGKNNKELCDVLLICENDIVIISIKDIKVSDHPDPSVQYNRWHSKAIDGSLSQIYGAERFIESVEEITLNNRITKIKLPEKKDRVIFRVAVAFGSKKDFPLNTGDFGNGYVHVFDEDSTFTVINELDTFPDFINYLKAKEQFTKGKIVKVPKEVDFLALYIKTSLEFDYTPDTIIIDEGLWNEYTKSDEYIKWKKDIKPSYIWDEIITTLYKLHIEGKANSEKHSELEIATRAINLESRMNRIELGIVLEDMLKRNIRARMLKEQPHTNHTYVLLRADKKNWESKESELQLRCFIAKKDNPNVTKIIGLTFGIDENGNDMFDLAYFYLPELNEEAKRRIEIVQQELGYFTNPQISRSKNMR</sequence>
<evidence type="ECO:0000313" key="2">
    <source>
        <dbReference type="Proteomes" id="UP000247973"/>
    </source>
</evidence>
<dbReference type="EMBL" id="QICL01000026">
    <property type="protein sequence ID" value="PXV61069.1"/>
    <property type="molecule type" value="Genomic_DNA"/>
</dbReference>
<protein>
    <submittedName>
        <fullName evidence="1">Uncharacterized protein</fullName>
    </submittedName>
</protein>
<gene>
    <name evidence="1" type="ORF">CLV62_1263</name>
</gene>
<name>A0A2V3PLY3_9BACT</name>
<dbReference type="AlphaFoldDB" id="A0A2V3PLY3"/>
<dbReference type="OrthoDB" id="570299at2"/>
<reference evidence="1 2" key="1">
    <citation type="submission" date="2018-03" db="EMBL/GenBank/DDBJ databases">
        <title>Genomic Encyclopedia of Archaeal and Bacterial Type Strains, Phase II (KMG-II): from individual species to whole genera.</title>
        <authorList>
            <person name="Goeker M."/>
        </authorList>
    </citation>
    <scope>NUCLEOTIDE SEQUENCE [LARGE SCALE GENOMIC DNA]</scope>
    <source>
        <strain evidence="1 2">DSM 100214</strain>
    </source>
</reference>